<protein>
    <recommendedName>
        <fullName evidence="3">ZP domain-containing protein</fullName>
    </recommendedName>
</protein>
<feature type="non-terminal residue" evidence="2">
    <location>
        <position position="180"/>
    </location>
</feature>
<gene>
    <name evidence="2" type="primary">ORF85598</name>
</gene>
<evidence type="ECO:0000256" key="1">
    <source>
        <dbReference type="SAM" id="SignalP"/>
    </source>
</evidence>
<keyword evidence="1" id="KW-0732">Signal</keyword>
<sequence>MEVIEFAMFLHIFISVFFAPVCAQIPDVGRIFIGVYDPVTGLPSTDDYVFSFSDHLGQSLPVYALVFSGRNPSQTVPKIDNITISCDVPASSPGFSGVQINTQILEANDNSTFLPLILTTSGRPVLVKCFAQSISATCPAAVGGAQFCPDTSVSNSVLVTIRSPGSISLCDPVVNIKNNG</sequence>
<feature type="signal peptide" evidence="1">
    <location>
        <begin position="1"/>
        <end position="23"/>
    </location>
</feature>
<reference evidence="2" key="1">
    <citation type="submission" date="2014-12" db="EMBL/GenBank/DDBJ databases">
        <title>Insight into the proteome of Arion vulgaris.</title>
        <authorList>
            <person name="Aradska J."/>
            <person name="Bulat T."/>
            <person name="Smidak R."/>
            <person name="Sarate P."/>
            <person name="Gangsoo J."/>
            <person name="Sialana F."/>
            <person name="Bilban M."/>
            <person name="Lubec G."/>
        </authorList>
    </citation>
    <scope>NUCLEOTIDE SEQUENCE</scope>
    <source>
        <tissue evidence="2">Skin</tissue>
    </source>
</reference>
<organism evidence="2">
    <name type="scientific">Arion vulgaris</name>
    <dbReference type="NCBI Taxonomy" id="1028688"/>
    <lineage>
        <taxon>Eukaryota</taxon>
        <taxon>Metazoa</taxon>
        <taxon>Spiralia</taxon>
        <taxon>Lophotrochozoa</taxon>
        <taxon>Mollusca</taxon>
        <taxon>Gastropoda</taxon>
        <taxon>Heterobranchia</taxon>
        <taxon>Euthyneura</taxon>
        <taxon>Panpulmonata</taxon>
        <taxon>Eupulmonata</taxon>
        <taxon>Stylommatophora</taxon>
        <taxon>Helicina</taxon>
        <taxon>Arionoidea</taxon>
        <taxon>Arionidae</taxon>
        <taxon>Arion</taxon>
    </lineage>
</organism>
<evidence type="ECO:0000313" key="2">
    <source>
        <dbReference type="EMBL" id="CEK73174.1"/>
    </source>
</evidence>
<feature type="chain" id="PRO_5002127213" description="ZP domain-containing protein" evidence="1">
    <location>
        <begin position="24"/>
        <end position="180"/>
    </location>
</feature>
<evidence type="ECO:0008006" key="3">
    <source>
        <dbReference type="Google" id="ProtNLM"/>
    </source>
</evidence>
<accession>A0A0B6ZX33</accession>
<dbReference type="AlphaFoldDB" id="A0A0B6ZX33"/>
<proteinExistence type="predicted"/>
<dbReference type="EMBL" id="HACG01026309">
    <property type="protein sequence ID" value="CEK73174.1"/>
    <property type="molecule type" value="Transcribed_RNA"/>
</dbReference>
<name>A0A0B6ZX33_9EUPU</name>